<dbReference type="RefSeq" id="WP_230752697.1">
    <property type="nucleotide sequence ID" value="NZ_JAINWA010000001.1"/>
</dbReference>
<feature type="transmembrane region" description="Helical" evidence="1">
    <location>
        <begin position="58"/>
        <end position="78"/>
    </location>
</feature>
<organism evidence="2 3">
    <name type="scientific">Teretinema zuelzerae</name>
    <dbReference type="NCBI Taxonomy" id="156"/>
    <lineage>
        <taxon>Bacteria</taxon>
        <taxon>Pseudomonadati</taxon>
        <taxon>Spirochaetota</taxon>
        <taxon>Spirochaetia</taxon>
        <taxon>Spirochaetales</taxon>
        <taxon>Treponemataceae</taxon>
        <taxon>Teretinema</taxon>
    </lineage>
</organism>
<evidence type="ECO:0000313" key="2">
    <source>
        <dbReference type="EMBL" id="MCD1653575.1"/>
    </source>
</evidence>
<keyword evidence="1" id="KW-1133">Transmembrane helix</keyword>
<gene>
    <name evidence="2" type="ORF">K7J14_02535</name>
</gene>
<dbReference type="EMBL" id="JAINWA010000001">
    <property type="protein sequence ID" value="MCD1653575.1"/>
    <property type="molecule type" value="Genomic_DNA"/>
</dbReference>
<evidence type="ECO:0000313" key="3">
    <source>
        <dbReference type="Proteomes" id="UP001198163"/>
    </source>
</evidence>
<dbReference type="Proteomes" id="UP001198163">
    <property type="component" value="Unassembled WGS sequence"/>
</dbReference>
<protein>
    <submittedName>
        <fullName evidence="2">Uncharacterized protein</fullName>
    </submittedName>
</protein>
<keyword evidence="1" id="KW-0812">Transmembrane</keyword>
<dbReference type="AlphaFoldDB" id="A0AAE3JIV7"/>
<keyword evidence="1" id="KW-0472">Membrane</keyword>
<keyword evidence="3" id="KW-1185">Reference proteome</keyword>
<proteinExistence type="predicted"/>
<reference evidence="2" key="1">
    <citation type="submission" date="2021-08" db="EMBL/GenBank/DDBJ databases">
        <title>Comparative analyses of Brucepasteria parasyntrophica and Teretinema zuelzerae.</title>
        <authorList>
            <person name="Song Y."/>
            <person name="Brune A."/>
        </authorList>
    </citation>
    <scope>NUCLEOTIDE SEQUENCE</scope>
    <source>
        <strain evidence="2">DSM 1903</strain>
    </source>
</reference>
<accession>A0AAE3JIV7</accession>
<name>A0AAE3JIV7_9SPIR</name>
<comment type="caution">
    <text evidence="2">The sequence shown here is derived from an EMBL/GenBank/DDBJ whole genome shotgun (WGS) entry which is preliminary data.</text>
</comment>
<sequence>MPNDIETGYREACDYTFREHFTILAKRCLALPSKMIGFKPFCLYLTTYLLVSGKIGEWVWFCVMIAVLFGIVGLKVLAQFRNGTGAEI</sequence>
<evidence type="ECO:0000256" key="1">
    <source>
        <dbReference type="SAM" id="Phobius"/>
    </source>
</evidence>